<organism evidence="1 2">
    <name type="scientific">Choristoneura fumiferana</name>
    <name type="common">Spruce budworm moth</name>
    <name type="synonym">Archips fumiferana</name>
    <dbReference type="NCBI Taxonomy" id="7141"/>
    <lineage>
        <taxon>Eukaryota</taxon>
        <taxon>Metazoa</taxon>
        <taxon>Ecdysozoa</taxon>
        <taxon>Arthropoda</taxon>
        <taxon>Hexapoda</taxon>
        <taxon>Insecta</taxon>
        <taxon>Pterygota</taxon>
        <taxon>Neoptera</taxon>
        <taxon>Endopterygota</taxon>
        <taxon>Lepidoptera</taxon>
        <taxon>Glossata</taxon>
        <taxon>Ditrysia</taxon>
        <taxon>Tortricoidea</taxon>
        <taxon>Tortricidae</taxon>
        <taxon>Tortricinae</taxon>
        <taxon>Choristoneura</taxon>
    </lineage>
</organism>
<reference evidence="1 2" key="1">
    <citation type="journal article" date="2022" name="Genome Biol. Evol.">
        <title>The Spruce Budworm Genome: Reconstructing the Evolutionary History of Antifreeze Proteins.</title>
        <authorList>
            <person name="Beliveau C."/>
            <person name="Gagne P."/>
            <person name="Picq S."/>
            <person name="Vernygora O."/>
            <person name="Keeling C.I."/>
            <person name="Pinkney K."/>
            <person name="Doucet D."/>
            <person name="Wen F."/>
            <person name="Johnston J.S."/>
            <person name="Maaroufi H."/>
            <person name="Boyle B."/>
            <person name="Laroche J."/>
            <person name="Dewar K."/>
            <person name="Juretic N."/>
            <person name="Blackburn G."/>
            <person name="Nisole A."/>
            <person name="Brunet B."/>
            <person name="Brandao M."/>
            <person name="Lumley L."/>
            <person name="Duan J."/>
            <person name="Quan G."/>
            <person name="Lucarotti C.J."/>
            <person name="Roe A.D."/>
            <person name="Sperling F.A.H."/>
            <person name="Levesque R.C."/>
            <person name="Cusson M."/>
        </authorList>
    </citation>
    <scope>NUCLEOTIDE SEQUENCE [LARGE SCALE GENOMIC DNA]</scope>
    <source>
        <strain evidence="1">Glfc:IPQL:Cfum</strain>
    </source>
</reference>
<protein>
    <submittedName>
        <fullName evidence="1">Uncharacterized protein</fullName>
    </submittedName>
</protein>
<keyword evidence="2" id="KW-1185">Reference proteome</keyword>
<dbReference type="EMBL" id="CM046106">
    <property type="protein sequence ID" value="KAI8435894.1"/>
    <property type="molecule type" value="Genomic_DNA"/>
</dbReference>
<dbReference type="Proteomes" id="UP001064048">
    <property type="component" value="Chromosome 6"/>
</dbReference>
<evidence type="ECO:0000313" key="1">
    <source>
        <dbReference type="EMBL" id="KAI8435894.1"/>
    </source>
</evidence>
<sequence>MMNLTKNNEGCSNKGTRSHSAQGLASNCTSSPAMKIPLPPRLWITDVSDDESSDEESCVMKDEGVFSVDRTRVRSRFRHHKQRSNLNVPLGIFWDIENCQVPRGCSAIDVVAAIRAKFLTGRREADFVVVCDVRKESPQRLQELNDAQVSLIHVCGTQKNAADEKLRQCMRRFGELHSAPASLLLISGDINFAADLSDFRHRKNMEVILVHKQNTSSALITCASSHYSYNDLTAHLPRNPKTLSQTEDEEAPICEIEVVNLPVDQTPDRVSRRLRRLADNCGGKVLRVMASTAMLRFPTPDHAARALKRMDGEDVFGLKISTRYSRGLPPSFHAYSSDEGYSTGSLPSASEPSLPFLPPPVIQTAAEGAQPRPPSVAPEWALALQQLPAPTPPPLDFCPPPAPRPRRIRGMHGSANLDRSGCSSSNSGDDSRHRDNSQSRAVSPWNSSASFSDQNSECDDTTAELTVTNLPPFDPAVIQNMLTKLFSQYVPVIKVLVWVYNDGPIATVVLRSEWDARLAIARVHKRRLDNQWTGRRLELALGRPSPAPNQEVLRARLRAILLDQTNHALPLLRLRDAYASRHCCALTTSDIARLKDTVIIHEGYGRLVQLTDLTPVTELDMEEAPWKCHIHGGLSTGHEDGSRILQPVFMEISVLAKNTLALLDSHGGKLPLLSFVECYEAQFSAFAYDARRGVPLELLLHAAAGVELRDSPSRHLVRPDAPAPPSESSRSSERERPRTAPALEPMLALFERELIDLLRAAPRCCIPFSKLIPAFHHHFGRQCRVADYGFTKLPELLSALSSTIVVLGSGSYRIITISAAAQGRRWTVDLLKLLKAVPGRAVRPTDIPTLYQETFGKAFSPADYGVCTLGELMQRVTPGTVVVSPDGTVALPRRTPTPEEKGRSVQFAVQAVELLCYTPNLRMEFSRFVPAYHAHFGSQLRVAHYGCVKLVDLLEVIPDAVTVYTEASGERGVRLAYRTARAVMAQRLKALGPVTIETLPSAYAAQFGAIPQPDVLNTSTLEELVYATGGCIESGFVRAPGEAPQWVISCLAACAVLSADRSVARGSTEEYFSCAFRKIRNCDPDLRNLMAAGVVTCANRRLQLTPAWRLVWRVAQILADKAEPMLAMAVFVEYTNRFEPMFPCADLGFESVVEFLRHYREVFLEAGARWALGPGVAVPRCRDLPPREDYSLHDTPPGQKGSRVFESPKTSIWCSPPASALPAPTALLVQESKRRIRLAAQFDALQVFYLLCETNNIQELITTLESKFIKFKRTCWDEFFNLLQVVTCRALKMRWQPLVALSHVRERFHVNFFTIIVFFVVFGEGIKTPPPVHGAIDALWQPVAGTRSKFFVYSAYVESRTIDAVRVIAAAKTHGADAVVCRLWLPNKRIITVKARVTPINEHWHLQYSASYVLCNLRNTGVRALETAGAVVAVLAEAVAHLAPTNLLPVLDTRPKPEIEDTLHVCVKPFYNGNSSEDWLVEWFELNRLLGVSHFYMYNESLRAPVACVLERYRREGLVTLLPWNLPFISRLEIRTGGQYAAFSDCLYRSMPSAGWLLIIDVDEVVIPQRERTLPALLSALRESSYVPPSAFLFRNAYFYLKWEDDAEAPAPLLTARKTRRWTVPHPNKNRTKYALRPTDVVELGNHFVWEFTPGAIEAAVPIDRALLHHYRALYLESVQSTVDRTAHRWTKELVPRVTAEKQQVAKSCPASEADVKLRHHLARVKSFGP</sequence>
<comment type="caution">
    <text evidence="1">The sequence shown here is derived from an EMBL/GenBank/DDBJ whole genome shotgun (WGS) entry which is preliminary data.</text>
</comment>
<accession>A0ACC0KHR2</accession>
<proteinExistence type="predicted"/>
<evidence type="ECO:0000313" key="2">
    <source>
        <dbReference type="Proteomes" id="UP001064048"/>
    </source>
</evidence>
<gene>
    <name evidence="1" type="ORF">MSG28_004087</name>
</gene>
<name>A0ACC0KHR2_CHOFU</name>